<dbReference type="SUPFAM" id="SSF64438">
    <property type="entry name" value="CNF1/YfiH-like putative cysteine hydrolases"/>
    <property type="match status" value="1"/>
</dbReference>
<gene>
    <name evidence="10" type="ORF">NBH00_16205</name>
</gene>
<dbReference type="Gene3D" id="3.60.140.10">
    <property type="entry name" value="CNF1/YfiH-like putative cysteine hydrolases"/>
    <property type="match status" value="1"/>
</dbReference>
<evidence type="ECO:0000256" key="9">
    <source>
        <dbReference type="ARBA" id="ARBA00049893"/>
    </source>
</evidence>
<keyword evidence="5" id="KW-0479">Metal-binding</keyword>
<keyword evidence="6" id="KW-0862">Zinc</keyword>
<comment type="catalytic activity">
    <reaction evidence="1">
        <text>inosine + phosphate = alpha-D-ribose 1-phosphate + hypoxanthine</text>
        <dbReference type="Rhea" id="RHEA:27646"/>
        <dbReference type="ChEBI" id="CHEBI:17368"/>
        <dbReference type="ChEBI" id="CHEBI:17596"/>
        <dbReference type="ChEBI" id="CHEBI:43474"/>
        <dbReference type="ChEBI" id="CHEBI:57720"/>
        <dbReference type="EC" id="2.4.2.1"/>
    </reaction>
    <physiologicalReaction direction="left-to-right" evidence="1">
        <dbReference type="Rhea" id="RHEA:27647"/>
    </physiologicalReaction>
</comment>
<evidence type="ECO:0000256" key="5">
    <source>
        <dbReference type="ARBA" id="ARBA00022723"/>
    </source>
</evidence>
<evidence type="ECO:0000256" key="1">
    <source>
        <dbReference type="ARBA" id="ARBA00000553"/>
    </source>
</evidence>
<evidence type="ECO:0000256" key="7">
    <source>
        <dbReference type="ARBA" id="ARBA00047989"/>
    </source>
</evidence>
<keyword evidence="4" id="KW-0808">Transferase</keyword>
<dbReference type="EMBL" id="CP098502">
    <property type="protein sequence ID" value="UTI62899.1"/>
    <property type="molecule type" value="Genomic_DNA"/>
</dbReference>
<comment type="catalytic activity">
    <reaction evidence="9">
        <text>S-methyl-5'-thioadenosine + phosphate = 5-(methylsulfanyl)-alpha-D-ribose 1-phosphate + adenine</text>
        <dbReference type="Rhea" id="RHEA:11852"/>
        <dbReference type="ChEBI" id="CHEBI:16708"/>
        <dbReference type="ChEBI" id="CHEBI:17509"/>
        <dbReference type="ChEBI" id="CHEBI:43474"/>
        <dbReference type="ChEBI" id="CHEBI:58533"/>
        <dbReference type="EC" id="2.4.2.28"/>
    </reaction>
    <physiologicalReaction direction="left-to-right" evidence="9">
        <dbReference type="Rhea" id="RHEA:11853"/>
    </physiologicalReaction>
</comment>
<comment type="catalytic activity">
    <reaction evidence="8">
        <text>adenosine + phosphate = alpha-D-ribose 1-phosphate + adenine</text>
        <dbReference type="Rhea" id="RHEA:27642"/>
        <dbReference type="ChEBI" id="CHEBI:16335"/>
        <dbReference type="ChEBI" id="CHEBI:16708"/>
        <dbReference type="ChEBI" id="CHEBI:43474"/>
        <dbReference type="ChEBI" id="CHEBI:57720"/>
        <dbReference type="EC" id="2.4.2.1"/>
    </reaction>
    <physiologicalReaction direction="left-to-right" evidence="8">
        <dbReference type="Rhea" id="RHEA:27643"/>
    </physiologicalReaction>
</comment>
<dbReference type="PANTHER" id="PTHR30616">
    <property type="entry name" value="UNCHARACTERIZED PROTEIN YFIH"/>
    <property type="match status" value="1"/>
</dbReference>
<dbReference type="Pfam" id="PF02578">
    <property type="entry name" value="Cu-oxidase_4"/>
    <property type="match status" value="1"/>
</dbReference>
<dbReference type="RefSeq" id="WP_254569634.1">
    <property type="nucleotide sequence ID" value="NZ_CP098502.1"/>
</dbReference>
<dbReference type="PANTHER" id="PTHR30616:SF3">
    <property type="entry name" value="PURINE NUCLEOSIDE PHOSPHORYLASE"/>
    <property type="match status" value="1"/>
</dbReference>
<organism evidence="10 11">
    <name type="scientific">Paraconexibacter antarcticus</name>
    <dbReference type="NCBI Taxonomy" id="2949664"/>
    <lineage>
        <taxon>Bacteria</taxon>
        <taxon>Bacillati</taxon>
        <taxon>Actinomycetota</taxon>
        <taxon>Thermoleophilia</taxon>
        <taxon>Solirubrobacterales</taxon>
        <taxon>Paraconexibacteraceae</taxon>
        <taxon>Paraconexibacter</taxon>
    </lineage>
</organism>
<dbReference type="Proteomes" id="UP001056035">
    <property type="component" value="Chromosome"/>
</dbReference>
<evidence type="ECO:0000256" key="4">
    <source>
        <dbReference type="ARBA" id="ARBA00022679"/>
    </source>
</evidence>
<name>A0ABY5DMT9_9ACTN</name>
<evidence type="ECO:0000256" key="6">
    <source>
        <dbReference type="ARBA" id="ARBA00022833"/>
    </source>
</evidence>
<sequence>MTAPAPAPSPALPAGFRWDGPLLAVTLGGAEVRFTGRAGGVSTGPYASLDLARHEPARAGDVAANMERLARWTGVPVAQWVQSRQVHGSVVHRTTDAAALPDPAAEGDGQAITAPEVAGVVLTADCLPVVVAGAGGVAVLHAGWRGLADGILEAGVRALRELGVAGRLEAAIGPGAGGCCYDVGPDVRAAFAADGVLARAGSAPIDLKAIAARRLHAAGVATAHDAGLCTMCATSGDGERLFFSHRADGGTTGRQAGIAWLS</sequence>
<dbReference type="InterPro" id="IPR038371">
    <property type="entry name" value="Cu_polyphenol_OxRdtase_sf"/>
</dbReference>
<comment type="catalytic activity">
    <reaction evidence="7">
        <text>adenosine + H2O + H(+) = inosine + NH4(+)</text>
        <dbReference type="Rhea" id="RHEA:24408"/>
        <dbReference type="ChEBI" id="CHEBI:15377"/>
        <dbReference type="ChEBI" id="CHEBI:15378"/>
        <dbReference type="ChEBI" id="CHEBI:16335"/>
        <dbReference type="ChEBI" id="CHEBI:17596"/>
        <dbReference type="ChEBI" id="CHEBI:28938"/>
        <dbReference type="EC" id="3.5.4.4"/>
    </reaction>
    <physiologicalReaction direction="left-to-right" evidence="7">
        <dbReference type="Rhea" id="RHEA:24409"/>
    </physiologicalReaction>
</comment>
<keyword evidence="11" id="KW-1185">Reference proteome</keyword>
<evidence type="ECO:0000313" key="11">
    <source>
        <dbReference type="Proteomes" id="UP001056035"/>
    </source>
</evidence>
<dbReference type="InterPro" id="IPR003730">
    <property type="entry name" value="Cu_polyphenol_OxRdtase"/>
</dbReference>
<evidence type="ECO:0000313" key="10">
    <source>
        <dbReference type="EMBL" id="UTI62899.1"/>
    </source>
</evidence>
<dbReference type="CDD" id="cd16833">
    <property type="entry name" value="YfiH"/>
    <property type="match status" value="1"/>
</dbReference>
<proteinExistence type="inferred from homology"/>
<comment type="function">
    <text evidence="2">Purine nucleoside enzyme that catalyzes the phosphorolysis of adenosine and inosine nucleosides, yielding D-ribose 1-phosphate and the respective free bases, adenine and hypoxanthine. Also catalyzes the phosphorolysis of S-methyl-5'-thioadenosine into adenine and S-methyl-5-thio-alpha-D-ribose 1-phosphate. Also has adenosine deaminase activity.</text>
</comment>
<evidence type="ECO:0000256" key="8">
    <source>
        <dbReference type="ARBA" id="ARBA00048968"/>
    </source>
</evidence>
<dbReference type="InterPro" id="IPR011324">
    <property type="entry name" value="Cytotoxic_necrot_fac-like_cat"/>
</dbReference>
<evidence type="ECO:0000256" key="3">
    <source>
        <dbReference type="ARBA" id="ARBA00007353"/>
    </source>
</evidence>
<protein>
    <submittedName>
        <fullName evidence="10">Polyphenol oxidase family protein</fullName>
    </submittedName>
</protein>
<evidence type="ECO:0000256" key="2">
    <source>
        <dbReference type="ARBA" id="ARBA00003215"/>
    </source>
</evidence>
<reference evidence="10 11" key="1">
    <citation type="submission" date="2022-06" db="EMBL/GenBank/DDBJ databases">
        <title>Paraconexibacter antarcticus.</title>
        <authorList>
            <person name="Kim C.S."/>
        </authorList>
    </citation>
    <scope>NUCLEOTIDE SEQUENCE [LARGE SCALE GENOMIC DNA]</scope>
    <source>
        <strain evidence="10 11">02-257</strain>
    </source>
</reference>
<comment type="similarity">
    <text evidence="3">Belongs to the purine nucleoside phosphorylase YfiH/LACC1 family.</text>
</comment>
<accession>A0ABY5DMT9</accession>